<feature type="transmembrane region" description="Helical" evidence="3">
    <location>
        <begin position="446"/>
        <end position="467"/>
    </location>
</feature>
<feature type="transmembrane region" description="Helical" evidence="3">
    <location>
        <begin position="198"/>
        <end position="217"/>
    </location>
</feature>
<dbReference type="GO" id="GO:0016020">
    <property type="term" value="C:membrane"/>
    <property type="evidence" value="ECO:0007669"/>
    <property type="project" value="UniProtKB-SubCell"/>
</dbReference>
<feature type="compositionally biased region" description="Basic and acidic residues" evidence="2">
    <location>
        <begin position="256"/>
        <end position="266"/>
    </location>
</feature>
<reference evidence="5 6" key="1">
    <citation type="submission" date="2024-02" db="EMBL/GenBank/DDBJ databases">
        <title>Chromosome-scale genome assembly of the rough periwinkle Littorina saxatilis.</title>
        <authorList>
            <person name="De Jode A."/>
            <person name="Faria R."/>
            <person name="Formenti G."/>
            <person name="Sims Y."/>
            <person name="Smith T.P."/>
            <person name="Tracey A."/>
            <person name="Wood J.M.D."/>
            <person name="Zagrodzka Z.B."/>
            <person name="Johannesson K."/>
            <person name="Butlin R.K."/>
            <person name="Leder E.H."/>
        </authorList>
    </citation>
    <scope>NUCLEOTIDE SEQUENCE [LARGE SCALE GENOMIC DNA]</scope>
    <source>
        <strain evidence="5">Snail1</strain>
        <tissue evidence="5">Muscle</tissue>
    </source>
</reference>
<evidence type="ECO:0000256" key="1">
    <source>
        <dbReference type="ARBA" id="ARBA00004141"/>
    </source>
</evidence>
<proteinExistence type="predicted"/>
<evidence type="ECO:0000313" key="6">
    <source>
        <dbReference type="Proteomes" id="UP001374579"/>
    </source>
</evidence>
<feature type="transmembrane region" description="Helical" evidence="3">
    <location>
        <begin position="80"/>
        <end position="98"/>
    </location>
</feature>
<feature type="domain" description="Major facilitator superfamily (MFS) profile" evidence="4">
    <location>
        <begin position="44"/>
        <end position="627"/>
    </location>
</feature>
<gene>
    <name evidence="5" type="ORF">V1264_016829</name>
</gene>
<feature type="region of interest" description="Disordered" evidence="2">
    <location>
        <begin position="227"/>
        <end position="275"/>
    </location>
</feature>
<dbReference type="GO" id="GO:0008028">
    <property type="term" value="F:monocarboxylic acid transmembrane transporter activity"/>
    <property type="evidence" value="ECO:0007669"/>
    <property type="project" value="TreeGrafter"/>
</dbReference>
<evidence type="ECO:0000256" key="2">
    <source>
        <dbReference type="SAM" id="MobiDB-lite"/>
    </source>
</evidence>
<dbReference type="InterPro" id="IPR050327">
    <property type="entry name" value="Proton-linked_MCT"/>
</dbReference>
<name>A0AAN9BHV0_9CAEN</name>
<keyword evidence="3" id="KW-0472">Membrane</keyword>
<dbReference type="Proteomes" id="UP001374579">
    <property type="component" value="Unassembled WGS sequence"/>
</dbReference>
<dbReference type="InterPro" id="IPR020846">
    <property type="entry name" value="MFS_dom"/>
</dbReference>
<dbReference type="EMBL" id="JBAMIC010000007">
    <property type="protein sequence ID" value="KAK7105456.1"/>
    <property type="molecule type" value="Genomic_DNA"/>
</dbReference>
<dbReference type="PROSITE" id="PS50850">
    <property type="entry name" value="MFS"/>
    <property type="match status" value="1"/>
</dbReference>
<dbReference type="Pfam" id="PF07690">
    <property type="entry name" value="MFS_1"/>
    <property type="match status" value="2"/>
</dbReference>
<evidence type="ECO:0000259" key="4">
    <source>
        <dbReference type="PROSITE" id="PS50850"/>
    </source>
</evidence>
<feature type="transmembrane region" description="Helical" evidence="3">
    <location>
        <begin position="110"/>
        <end position="129"/>
    </location>
</feature>
<dbReference type="SUPFAM" id="SSF103473">
    <property type="entry name" value="MFS general substrate transporter"/>
    <property type="match status" value="1"/>
</dbReference>
<dbReference type="PANTHER" id="PTHR11360:SF286">
    <property type="entry name" value="GH22266P"/>
    <property type="match status" value="1"/>
</dbReference>
<comment type="caution">
    <text evidence="5">The sequence shown here is derived from an EMBL/GenBank/DDBJ whole genome shotgun (WGS) entry which is preliminary data.</text>
</comment>
<keyword evidence="3" id="KW-0812">Transmembrane</keyword>
<dbReference type="InterPro" id="IPR036259">
    <property type="entry name" value="MFS_trans_sf"/>
</dbReference>
<dbReference type="CDD" id="cd17352">
    <property type="entry name" value="MFS_MCT_SLC16"/>
    <property type="match status" value="1"/>
</dbReference>
<organism evidence="5 6">
    <name type="scientific">Littorina saxatilis</name>
    <dbReference type="NCBI Taxonomy" id="31220"/>
    <lineage>
        <taxon>Eukaryota</taxon>
        <taxon>Metazoa</taxon>
        <taxon>Spiralia</taxon>
        <taxon>Lophotrochozoa</taxon>
        <taxon>Mollusca</taxon>
        <taxon>Gastropoda</taxon>
        <taxon>Caenogastropoda</taxon>
        <taxon>Littorinimorpha</taxon>
        <taxon>Littorinoidea</taxon>
        <taxon>Littorinidae</taxon>
        <taxon>Littorina</taxon>
    </lineage>
</organism>
<evidence type="ECO:0000256" key="3">
    <source>
        <dbReference type="SAM" id="Phobius"/>
    </source>
</evidence>
<sequence>MADKTEKLKREEGEVTDMLQEEEEDGEYEVILPKPPDGGWGWVIVFASLLANIIVDGITYTFGIMLPKFQEAFNQPKRTIALAGSLQVGTYLCAGPIVSALTNRYGCKKVTMIGSVVATAGFVLSVFAPSADILILTYGIIAGFGFGMMYLPAIVIVGYYFEEKRALATGIAVCGSGIGVFIMAPLSDLLLHEFGYKGTLLIMAGIVFNGAICGALMRPLPAPGVQEQNISDKLDSNGTAPKASDVTAPLVNHTTGNDDNKPESKPKKGRKTPAIQVLDSQSPTDTTGQFAFSSVPNMVFSSTREPKAHMTGLPPRQRSNTLDPTDRLRLRHVGKQPVHLETPAKKAIAPIGLSYIGVSDAQLNRVRASTHTHVSRRDMLVSGSVLHIPDHIVSSPHIRSAFSIRSGRSHRSAISEAEERLCSCLPESARDTLLQMLDFTILKNKAYVFILIGNVFAMLGFYVPFVFMPEKAMALGIAENKAAFLLSIIGITNTVGRVFTGVLANLNKIDSLLINNIAMLVCGIATFVTPFCENYYLLCFIAAIFGLCVAAYISLSSILLCEMLGIEQLTNAFGFLTLARGVSSCAGSPLAGAIIDATKDVNLAFYVGGALIVAGSFFHFLLYTPCITGHKPKNTSYDLGSKA</sequence>
<keyword evidence="6" id="KW-1185">Reference proteome</keyword>
<comment type="subcellular location">
    <subcellularLocation>
        <location evidence="1">Membrane</location>
        <topology evidence="1">Multi-pass membrane protein</topology>
    </subcellularLocation>
</comment>
<dbReference type="InterPro" id="IPR011701">
    <property type="entry name" value="MFS"/>
</dbReference>
<evidence type="ECO:0000313" key="5">
    <source>
        <dbReference type="EMBL" id="KAK7105456.1"/>
    </source>
</evidence>
<feature type="transmembrane region" description="Helical" evidence="3">
    <location>
        <begin position="40"/>
        <end position="60"/>
    </location>
</feature>
<feature type="transmembrane region" description="Helical" evidence="3">
    <location>
        <begin position="167"/>
        <end position="186"/>
    </location>
</feature>
<dbReference type="Gene3D" id="1.20.1250.20">
    <property type="entry name" value="MFS general substrate transporter like domains"/>
    <property type="match status" value="2"/>
</dbReference>
<feature type="transmembrane region" description="Helical" evidence="3">
    <location>
        <begin position="135"/>
        <end position="160"/>
    </location>
</feature>
<feature type="transmembrane region" description="Helical" evidence="3">
    <location>
        <begin position="512"/>
        <end position="529"/>
    </location>
</feature>
<protein>
    <recommendedName>
        <fullName evidence="4">Major facilitator superfamily (MFS) profile domain-containing protein</fullName>
    </recommendedName>
</protein>
<dbReference type="EMBL" id="JBAMIC010000007">
    <property type="protein sequence ID" value="KAK7105455.1"/>
    <property type="molecule type" value="Genomic_DNA"/>
</dbReference>
<dbReference type="AlphaFoldDB" id="A0AAN9BHV0"/>
<dbReference type="PANTHER" id="PTHR11360">
    <property type="entry name" value="MONOCARBOXYLATE TRANSPORTER"/>
    <property type="match status" value="1"/>
</dbReference>
<accession>A0AAN9BHV0</accession>
<keyword evidence="3" id="KW-1133">Transmembrane helix</keyword>
<feature type="transmembrane region" description="Helical" evidence="3">
    <location>
        <begin position="535"/>
        <end position="560"/>
    </location>
</feature>
<feature type="transmembrane region" description="Helical" evidence="3">
    <location>
        <begin position="603"/>
        <end position="623"/>
    </location>
</feature>
<feature type="transmembrane region" description="Helical" evidence="3">
    <location>
        <begin position="572"/>
        <end position="591"/>
    </location>
</feature>
<feature type="transmembrane region" description="Helical" evidence="3">
    <location>
        <begin position="482"/>
        <end position="500"/>
    </location>
</feature>